<keyword evidence="2" id="KW-1185">Reference proteome</keyword>
<accession>A0ACA9MYL9</accession>
<organism evidence="1 2">
    <name type="scientific">Racocetra persica</name>
    <dbReference type="NCBI Taxonomy" id="160502"/>
    <lineage>
        <taxon>Eukaryota</taxon>
        <taxon>Fungi</taxon>
        <taxon>Fungi incertae sedis</taxon>
        <taxon>Mucoromycota</taxon>
        <taxon>Glomeromycotina</taxon>
        <taxon>Glomeromycetes</taxon>
        <taxon>Diversisporales</taxon>
        <taxon>Gigasporaceae</taxon>
        <taxon>Racocetra</taxon>
    </lineage>
</organism>
<evidence type="ECO:0000313" key="2">
    <source>
        <dbReference type="Proteomes" id="UP000789920"/>
    </source>
</evidence>
<dbReference type="EMBL" id="CAJVQC010010753">
    <property type="protein sequence ID" value="CAG8620259.1"/>
    <property type="molecule type" value="Genomic_DNA"/>
</dbReference>
<dbReference type="Proteomes" id="UP000789920">
    <property type="component" value="Unassembled WGS sequence"/>
</dbReference>
<comment type="caution">
    <text evidence="1">The sequence shown here is derived from an EMBL/GenBank/DDBJ whole genome shotgun (WGS) entry which is preliminary data.</text>
</comment>
<reference evidence="1" key="1">
    <citation type="submission" date="2021-06" db="EMBL/GenBank/DDBJ databases">
        <authorList>
            <person name="Kallberg Y."/>
            <person name="Tangrot J."/>
            <person name="Rosling A."/>
        </authorList>
    </citation>
    <scope>NUCLEOTIDE SEQUENCE</scope>
    <source>
        <strain evidence="1">MA461A</strain>
    </source>
</reference>
<proteinExistence type="predicted"/>
<evidence type="ECO:0000313" key="1">
    <source>
        <dbReference type="EMBL" id="CAG8620259.1"/>
    </source>
</evidence>
<name>A0ACA9MYL9_9GLOM</name>
<protein>
    <submittedName>
        <fullName evidence="1">31513_t:CDS:1</fullName>
    </submittedName>
</protein>
<feature type="non-terminal residue" evidence="1">
    <location>
        <position position="1"/>
    </location>
</feature>
<sequence length="298" mass="34077">DIEAGIQFVPTPYIYSPIQQSSPILPHNSPISNLPSMPLASTSTNILLMSSSSANKNKQSSIKLDDSFPFNFKDLPEETIPDDPQESFLVQIPVFEEGEQDPFKLAFSLISTNEQPKLKEAVDIAYCNASIDKTPFYLILDTGSLTRVISKAFADKLNRFIEKPSNLYFSDINEINDTQDYTIIARVNWLNKIQGIIDLKKGQFKFTWENKSYILSITCWEKLQYNNSRSISLKILSESNDSNNQTLVVKTNKYRNSDEKPILEINNTQVKYQNESFDNYNFHSEQASDPRTIKYYCA</sequence>
<gene>
    <name evidence="1" type="ORF">RPERSI_LOCUS6687</name>
</gene>